<dbReference type="Proteomes" id="UP001066276">
    <property type="component" value="Chromosome 3_2"/>
</dbReference>
<feature type="region of interest" description="Disordered" evidence="1">
    <location>
        <begin position="1"/>
        <end position="44"/>
    </location>
</feature>
<sequence>MNGKPVSDESPKEENLRDGKPVSDESPKEGNLRGSDLDSNEKFNKGKGDVLWAFLVSDIIGATDVRERNERTGGSEGVVRKVAGSRNEELAQTWMLNK</sequence>
<proteinExistence type="predicted"/>
<gene>
    <name evidence="2" type="ORF">NDU88_005406</name>
</gene>
<protein>
    <submittedName>
        <fullName evidence="2">Uncharacterized protein</fullName>
    </submittedName>
</protein>
<organism evidence="2 3">
    <name type="scientific">Pleurodeles waltl</name>
    <name type="common">Iberian ribbed newt</name>
    <dbReference type="NCBI Taxonomy" id="8319"/>
    <lineage>
        <taxon>Eukaryota</taxon>
        <taxon>Metazoa</taxon>
        <taxon>Chordata</taxon>
        <taxon>Craniata</taxon>
        <taxon>Vertebrata</taxon>
        <taxon>Euteleostomi</taxon>
        <taxon>Amphibia</taxon>
        <taxon>Batrachia</taxon>
        <taxon>Caudata</taxon>
        <taxon>Salamandroidea</taxon>
        <taxon>Salamandridae</taxon>
        <taxon>Pleurodelinae</taxon>
        <taxon>Pleurodeles</taxon>
    </lineage>
</organism>
<evidence type="ECO:0000313" key="3">
    <source>
        <dbReference type="Proteomes" id="UP001066276"/>
    </source>
</evidence>
<accession>A0AAV7TX61</accession>
<evidence type="ECO:0000256" key="1">
    <source>
        <dbReference type="SAM" id="MobiDB-lite"/>
    </source>
</evidence>
<reference evidence="2" key="1">
    <citation type="journal article" date="2022" name="bioRxiv">
        <title>Sequencing and chromosome-scale assembly of the giantPleurodeles waltlgenome.</title>
        <authorList>
            <person name="Brown T."/>
            <person name="Elewa A."/>
            <person name="Iarovenko S."/>
            <person name="Subramanian E."/>
            <person name="Araus A.J."/>
            <person name="Petzold A."/>
            <person name="Susuki M."/>
            <person name="Suzuki K.-i.T."/>
            <person name="Hayashi T."/>
            <person name="Toyoda A."/>
            <person name="Oliveira C."/>
            <person name="Osipova E."/>
            <person name="Leigh N.D."/>
            <person name="Simon A."/>
            <person name="Yun M.H."/>
        </authorList>
    </citation>
    <scope>NUCLEOTIDE SEQUENCE</scope>
    <source>
        <strain evidence="2">20211129_DDA</strain>
        <tissue evidence="2">Liver</tissue>
    </source>
</reference>
<evidence type="ECO:0000313" key="2">
    <source>
        <dbReference type="EMBL" id="KAJ1180182.1"/>
    </source>
</evidence>
<keyword evidence="3" id="KW-1185">Reference proteome</keyword>
<dbReference type="EMBL" id="JANPWB010000006">
    <property type="protein sequence ID" value="KAJ1180182.1"/>
    <property type="molecule type" value="Genomic_DNA"/>
</dbReference>
<dbReference type="AlphaFoldDB" id="A0AAV7TX61"/>
<comment type="caution">
    <text evidence="2">The sequence shown here is derived from an EMBL/GenBank/DDBJ whole genome shotgun (WGS) entry which is preliminary data.</text>
</comment>
<name>A0AAV7TX61_PLEWA</name>